<protein>
    <submittedName>
        <fullName evidence="2">Uncharacterized protein</fullName>
    </submittedName>
</protein>
<dbReference type="Proteomes" id="UP000063229">
    <property type="component" value="Chromosome"/>
</dbReference>
<evidence type="ECO:0000256" key="1">
    <source>
        <dbReference type="SAM" id="MobiDB-lite"/>
    </source>
</evidence>
<proteinExistence type="predicted"/>
<feature type="region of interest" description="Disordered" evidence="1">
    <location>
        <begin position="26"/>
        <end position="64"/>
    </location>
</feature>
<evidence type="ECO:0000313" key="3">
    <source>
        <dbReference type="Proteomes" id="UP000063229"/>
    </source>
</evidence>
<accession>A0A0X1T3L3</accession>
<keyword evidence="3" id="KW-1185">Reference proteome</keyword>
<gene>
    <name evidence="2" type="ORF">AWM79_15335</name>
</gene>
<feature type="compositionally biased region" description="Basic and acidic residues" evidence="1">
    <location>
        <begin position="50"/>
        <end position="64"/>
    </location>
</feature>
<reference evidence="2 3" key="1">
    <citation type="submission" date="2016-01" db="EMBL/GenBank/DDBJ databases">
        <authorList>
            <person name="McClelland M."/>
            <person name="Jain A."/>
            <person name="Saraogi P."/>
            <person name="Mendelson R."/>
            <person name="Westerman R."/>
            <person name="SanMiguel P."/>
            <person name="Csonka L."/>
        </authorList>
    </citation>
    <scope>NUCLEOTIDE SEQUENCE [LARGE SCALE GENOMIC DNA]</scope>
    <source>
        <strain evidence="2 3">NCPPB 2472</strain>
    </source>
</reference>
<name>A0A0X1T3L3_PSEAA</name>
<organism evidence="2 3">
    <name type="scientific">Pseudomonas agarici</name>
    <dbReference type="NCBI Taxonomy" id="46677"/>
    <lineage>
        <taxon>Bacteria</taxon>
        <taxon>Pseudomonadati</taxon>
        <taxon>Pseudomonadota</taxon>
        <taxon>Gammaproteobacteria</taxon>
        <taxon>Pseudomonadales</taxon>
        <taxon>Pseudomonadaceae</taxon>
        <taxon>Pseudomonas</taxon>
    </lineage>
</organism>
<sequence length="64" mass="7370">MSLTEKRGKLEESQVVAVRCLREGWIRQSADNDSDPQSRVAVDTSMYKQCDQDNDRDGHTQKEQ</sequence>
<evidence type="ECO:0000313" key="2">
    <source>
        <dbReference type="EMBL" id="AMB86601.1"/>
    </source>
</evidence>
<dbReference type="AlphaFoldDB" id="A0A0X1T3L3"/>
<dbReference type="KEGG" id="pagb:AWM79_15335"/>
<dbReference type="EMBL" id="CP014135">
    <property type="protein sequence ID" value="AMB86601.1"/>
    <property type="molecule type" value="Genomic_DNA"/>
</dbReference>